<feature type="transmembrane region" description="Helical" evidence="1">
    <location>
        <begin position="274"/>
        <end position="293"/>
    </location>
</feature>
<keyword evidence="1" id="KW-0812">Transmembrane</keyword>
<dbReference type="RefSeq" id="XP_001325169.1">
    <property type="nucleotide sequence ID" value="XM_001325134.1"/>
</dbReference>
<dbReference type="KEGG" id="tva:4770918"/>
<evidence type="ECO:0008006" key="4">
    <source>
        <dbReference type="Google" id="ProtNLM"/>
    </source>
</evidence>
<feature type="transmembrane region" description="Helical" evidence="1">
    <location>
        <begin position="22"/>
        <end position="42"/>
    </location>
</feature>
<evidence type="ECO:0000313" key="2">
    <source>
        <dbReference type="EMBL" id="EAY12946.1"/>
    </source>
</evidence>
<feature type="transmembrane region" description="Helical" evidence="1">
    <location>
        <begin position="235"/>
        <end position="254"/>
    </location>
</feature>
<dbReference type="InParanoid" id="A2E310"/>
<name>A2E310_TRIV3</name>
<feature type="transmembrane region" description="Helical" evidence="1">
    <location>
        <begin position="210"/>
        <end position="228"/>
    </location>
</feature>
<dbReference type="VEuPathDB" id="TrichDB:TVAGG3_0847870"/>
<evidence type="ECO:0000256" key="1">
    <source>
        <dbReference type="SAM" id="Phobius"/>
    </source>
</evidence>
<protein>
    <recommendedName>
        <fullName evidence="4">Intimal thickness related receptor IRP domain-containing protein</fullName>
    </recommendedName>
</protein>
<feature type="transmembrane region" description="Helical" evidence="1">
    <location>
        <begin position="305"/>
        <end position="322"/>
    </location>
</feature>
<keyword evidence="1" id="KW-1133">Transmembrane helix</keyword>
<reference evidence="2" key="2">
    <citation type="journal article" date="2007" name="Science">
        <title>Draft genome sequence of the sexually transmitted pathogen Trichomonas vaginalis.</title>
        <authorList>
            <person name="Carlton J.M."/>
            <person name="Hirt R.P."/>
            <person name="Silva J.C."/>
            <person name="Delcher A.L."/>
            <person name="Schatz M."/>
            <person name="Zhao Q."/>
            <person name="Wortman J.R."/>
            <person name="Bidwell S.L."/>
            <person name="Alsmark U.C.M."/>
            <person name="Besteiro S."/>
            <person name="Sicheritz-Ponten T."/>
            <person name="Noel C.J."/>
            <person name="Dacks J.B."/>
            <person name="Foster P.G."/>
            <person name="Simillion C."/>
            <person name="Van de Peer Y."/>
            <person name="Miranda-Saavedra D."/>
            <person name="Barton G.J."/>
            <person name="Westrop G.D."/>
            <person name="Mueller S."/>
            <person name="Dessi D."/>
            <person name="Fiori P.L."/>
            <person name="Ren Q."/>
            <person name="Paulsen I."/>
            <person name="Zhang H."/>
            <person name="Bastida-Corcuera F.D."/>
            <person name="Simoes-Barbosa A."/>
            <person name="Brown M.T."/>
            <person name="Hayes R.D."/>
            <person name="Mukherjee M."/>
            <person name="Okumura C.Y."/>
            <person name="Schneider R."/>
            <person name="Smith A.J."/>
            <person name="Vanacova S."/>
            <person name="Villalvazo M."/>
            <person name="Haas B.J."/>
            <person name="Pertea M."/>
            <person name="Feldblyum T.V."/>
            <person name="Utterback T.R."/>
            <person name="Shu C.L."/>
            <person name="Osoegawa K."/>
            <person name="de Jong P.J."/>
            <person name="Hrdy I."/>
            <person name="Horvathova L."/>
            <person name="Zubacova Z."/>
            <person name="Dolezal P."/>
            <person name="Malik S.B."/>
            <person name="Logsdon J.M. Jr."/>
            <person name="Henze K."/>
            <person name="Gupta A."/>
            <person name="Wang C.C."/>
            <person name="Dunne R.L."/>
            <person name="Upcroft J.A."/>
            <person name="Upcroft P."/>
            <person name="White O."/>
            <person name="Salzberg S.L."/>
            <person name="Tang P."/>
            <person name="Chiu C.-H."/>
            <person name="Lee Y.-S."/>
            <person name="Embley T.M."/>
            <person name="Coombs G.H."/>
            <person name="Mottram J.C."/>
            <person name="Tachezy J."/>
            <person name="Fraser-Liggett C.M."/>
            <person name="Johnson P.J."/>
        </authorList>
    </citation>
    <scope>NUCLEOTIDE SEQUENCE [LARGE SCALE GENOMIC DNA]</scope>
    <source>
        <strain evidence="2">G3</strain>
    </source>
</reference>
<gene>
    <name evidence="2" type="ORF">TVAG_404920</name>
</gene>
<sequence>MDNIGDTDLALEAFEQMDTRSFIYSVILFAACCIISLLFIWISPSPNLNLEHKIETQSNTKEVSIQLSMKNLKFYHRSLTFLVKSNNKFRAMGIIVTGFVKLKKNNLVIREFTIENLPLKLFNNKYSQVFSTGKFSVDEIGGYINFISKDQPIQALEYTWQLENSSFIFFHLLLKSVICIIITLMLFKFIRKVDKLESEPTYIQALTHRLSYVFAFCFLPIPEICYFMNIRGFQTLISSFEFVSVITLISYMVISAWDLSVHNADSEPQFIEKLFALAIFLIVVLLLPQTFKIGYGEIQNFLENWLGIFTILVIVFSLTIIPDRIKKQAPEHKVSIVHIAYTLIPTLVYAYFKSTNQKRISICGLLLFIYTAIAFSFILLLHWPEEASEYVTTYITIPKDSFPSKQDSVKRRKA</sequence>
<accession>A2E310</accession>
<dbReference type="VEuPathDB" id="TrichDB:TVAG_404920"/>
<feature type="transmembrane region" description="Helical" evidence="1">
    <location>
        <begin position="364"/>
        <end position="383"/>
    </location>
</feature>
<reference evidence="2" key="1">
    <citation type="submission" date="2006-10" db="EMBL/GenBank/DDBJ databases">
        <authorList>
            <person name="Amadeo P."/>
            <person name="Zhao Q."/>
            <person name="Wortman J."/>
            <person name="Fraser-Liggett C."/>
            <person name="Carlton J."/>
        </authorList>
    </citation>
    <scope>NUCLEOTIDE SEQUENCE</scope>
    <source>
        <strain evidence="2">G3</strain>
    </source>
</reference>
<evidence type="ECO:0000313" key="3">
    <source>
        <dbReference type="Proteomes" id="UP000001542"/>
    </source>
</evidence>
<keyword evidence="1" id="KW-0472">Membrane</keyword>
<dbReference type="EMBL" id="DS113293">
    <property type="protein sequence ID" value="EAY12946.1"/>
    <property type="molecule type" value="Genomic_DNA"/>
</dbReference>
<feature type="transmembrane region" description="Helical" evidence="1">
    <location>
        <begin position="167"/>
        <end position="190"/>
    </location>
</feature>
<organism evidence="2 3">
    <name type="scientific">Trichomonas vaginalis (strain ATCC PRA-98 / G3)</name>
    <dbReference type="NCBI Taxonomy" id="412133"/>
    <lineage>
        <taxon>Eukaryota</taxon>
        <taxon>Metamonada</taxon>
        <taxon>Parabasalia</taxon>
        <taxon>Trichomonadida</taxon>
        <taxon>Trichomonadidae</taxon>
        <taxon>Trichomonas</taxon>
    </lineage>
</organism>
<feature type="transmembrane region" description="Helical" evidence="1">
    <location>
        <begin position="334"/>
        <end position="352"/>
    </location>
</feature>
<dbReference type="Proteomes" id="UP000001542">
    <property type="component" value="Unassembled WGS sequence"/>
</dbReference>
<dbReference type="AlphaFoldDB" id="A2E310"/>
<keyword evidence="3" id="KW-1185">Reference proteome</keyword>
<proteinExistence type="predicted"/>